<gene>
    <name evidence="9" type="ORF">KP79_PYT14022</name>
</gene>
<keyword evidence="3 9" id="KW-0489">Methyltransferase</keyword>
<comment type="pathway">
    <text evidence="1">Phospholipid metabolism; phosphatidylcholine biosynthesis.</text>
</comment>
<dbReference type="OrthoDB" id="8300214at2759"/>
<protein>
    <recommendedName>
        <fullName evidence="5">phosphoethanolamine N-methyltransferase</fullName>
        <ecNumber evidence="5">2.1.1.103</ecNumber>
    </recommendedName>
</protein>
<evidence type="ECO:0000313" key="9">
    <source>
        <dbReference type="EMBL" id="OWF37356.1"/>
    </source>
</evidence>
<dbReference type="CDD" id="cd02440">
    <property type="entry name" value="AdoMet_MTases"/>
    <property type="match status" value="1"/>
</dbReference>
<sequence length="474" mass="53991">MATINDKIEDGTFSSRDTGDVAHNLLKEVTSYLPGFDGKIVILIGSTARLCASEVAVRAAQVITIDPGELCNHSNATRLTNFPPVLDDSRKIMIAENSGDLLIYDHRISLNNDDHQRFLKQSLSWLRENGYVFFLQTITQGKENNEHQCVDDLWSITSTTCPGRQLEEVFGLDVVLIRPNSRPFSSQRENEADRKMVWLLQKVKRKLKKDMTFTTLQEILNNQLYTKVRIRQLEGIFGRTFVSAGGLTATKEFLKKLCLRPGQKVLDVGCGIGGNAFYMAKEFGVKVVAMDLSSNMIDIARERAREMGISEVEVDFEVADATRREYPADYFDIIFSRDTILHIAGKLQLFQRFKTFLKPGGQVLISDYCCSEGEHTQQFKDYVKTFGYSILSQREYCSTLEEAGFVQIETENKTDLFIKTTTQELDRLVTRREEYIEDFSLEDYEAFSTMWRNTQKCAAIGDQILGLFFAEKPT</sequence>
<dbReference type="GO" id="GO:0000234">
    <property type="term" value="F:phosphoethanolamine N-methyltransferase activity"/>
    <property type="evidence" value="ECO:0007669"/>
    <property type="project" value="UniProtKB-EC"/>
</dbReference>
<dbReference type="Gene3D" id="3.40.50.150">
    <property type="entry name" value="Vaccinia Virus protein VP39"/>
    <property type="match status" value="2"/>
</dbReference>
<accession>A0A210PLQ5</accession>
<dbReference type="STRING" id="6573.A0A210PLQ5"/>
<comment type="caution">
    <text evidence="9">The sequence shown here is derived from an EMBL/GenBank/DDBJ whole genome shotgun (WGS) entry which is preliminary data.</text>
</comment>
<dbReference type="PANTHER" id="PTHR44307">
    <property type="entry name" value="PHOSPHOETHANOLAMINE METHYLTRANSFERASE"/>
    <property type="match status" value="1"/>
</dbReference>
<name>A0A210PLQ5_MIZYE</name>
<evidence type="ECO:0000259" key="8">
    <source>
        <dbReference type="Pfam" id="PF13847"/>
    </source>
</evidence>
<comment type="pathway">
    <text evidence="2">Lipid metabolism.</text>
</comment>
<dbReference type="GO" id="GO:0032259">
    <property type="term" value="P:methylation"/>
    <property type="evidence" value="ECO:0007669"/>
    <property type="project" value="UniProtKB-KW"/>
</dbReference>
<dbReference type="AlphaFoldDB" id="A0A210PLQ5"/>
<evidence type="ECO:0000256" key="6">
    <source>
        <dbReference type="ARBA" id="ARBA00047619"/>
    </source>
</evidence>
<reference evidence="9 10" key="1">
    <citation type="journal article" date="2017" name="Nat. Ecol. Evol.">
        <title>Scallop genome provides insights into evolution of bilaterian karyotype and development.</title>
        <authorList>
            <person name="Wang S."/>
            <person name="Zhang J."/>
            <person name="Jiao W."/>
            <person name="Li J."/>
            <person name="Xun X."/>
            <person name="Sun Y."/>
            <person name="Guo X."/>
            <person name="Huan P."/>
            <person name="Dong B."/>
            <person name="Zhang L."/>
            <person name="Hu X."/>
            <person name="Sun X."/>
            <person name="Wang J."/>
            <person name="Zhao C."/>
            <person name="Wang Y."/>
            <person name="Wang D."/>
            <person name="Huang X."/>
            <person name="Wang R."/>
            <person name="Lv J."/>
            <person name="Li Y."/>
            <person name="Zhang Z."/>
            <person name="Liu B."/>
            <person name="Lu W."/>
            <person name="Hui Y."/>
            <person name="Liang J."/>
            <person name="Zhou Z."/>
            <person name="Hou R."/>
            <person name="Li X."/>
            <person name="Liu Y."/>
            <person name="Li H."/>
            <person name="Ning X."/>
            <person name="Lin Y."/>
            <person name="Zhao L."/>
            <person name="Xing Q."/>
            <person name="Dou J."/>
            <person name="Li Y."/>
            <person name="Mao J."/>
            <person name="Guo H."/>
            <person name="Dou H."/>
            <person name="Li T."/>
            <person name="Mu C."/>
            <person name="Jiang W."/>
            <person name="Fu Q."/>
            <person name="Fu X."/>
            <person name="Miao Y."/>
            <person name="Liu J."/>
            <person name="Yu Q."/>
            <person name="Li R."/>
            <person name="Liao H."/>
            <person name="Li X."/>
            <person name="Kong Y."/>
            <person name="Jiang Z."/>
            <person name="Chourrout D."/>
            <person name="Li R."/>
            <person name="Bao Z."/>
        </authorList>
    </citation>
    <scope>NUCLEOTIDE SEQUENCE [LARGE SCALE GENOMIC DNA]</scope>
    <source>
        <strain evidence="9 10">PY_sf001</strain>
    </source>
</reference>
<evidence type="ECO:0000256" key="5">
    <source>
        <dbReference type="ARBA" id="ARBA00035674"/>
    </source>
</evidence>
<keyword evidence="10" id="KW-1185">Reference proteome</keyword>
<evidence type="ECO:0000256" key="2">
    <source>
        <dbReference type="ARBA" id="ARBA00005189"/>
    </source>
</evidence>
<feature type="domain" description="Methyltransferase" evidence="8">
    <location>
        <begin position="261"/>
        <end position="384"/>
    </location>
</feature>
<evidence type="ECO:0000256" key="4">
    <source>
        <dbReference type="ARBA" id="ARBA00022679"/>
    </source>
</evidence>
<comment type="catalytic activity">
    <reaction evidence="7">
        <text>N-methylethanolamine phosphate + S-adenosyl-L-methionine = N,N-dimethylethanolamine phosphate + S-adenosyl-L-homocysteine + H(+)</text>
        <dbReference type="Rhea" id="RHEA:25321"/>
        <dbReference type="ChEBI" id="CHEBI:15378"/>
        <dbReference type="ChEBI" id="CHEBI:57781"/>
        <dbReference type="ChEBI" id="CHEBI:57856"/>
        <dbReference type="ChEBI" id="CHEBI:58641"/>
        <dbReference type="ChEBI" id="CHEBI:59789"/>
        <dbReference type="EC" id="2.1.1.103"/>
    </reaction>
    <physiologicalReaction direction="left-to-right" evidence="7">
        <dbReference type="Rhea" id="RHEA:25322"/>
    </physiologicalReaction>
</comment>
<keyword evidence="4 9" id="KW-0808">Transferase</keyword>
<evidence type="ECO:0000256" key="7">
    <source>
        <dbReference type="ARBA" id="ARBA00047841"/>
    </source>
</evidence>
<dbReference type="Pfam" id="PF13847">
    <property type="entry name" value="Methyltransf_31"/>
    <property type="match status" value="1"/>
</dbReference>
<dbReference type="InterPro" id="IPR029063">
    <property type="entry name" value="SAM-dependent_MTases_sf"/>
</dbReference>
<evidence type="ECO:0000313" key="10">
    <source>
        <dbReference type="Proteomes" id="UP000242188"/>
    </source>
</evidence>
<evidence type="ECO:0000256" key="1">
    <source>
        <dbReference type="ARBA" id="ARBA00004969"/>
    </source>
</evidence>
<dbReference type="Proteomes" id="UP000242188">
    <property type="component" value="Unassembled WGS sequence"/>
</dbReference>
<proteinExistence type="predicted"/>
<dbReference type="EC" id="2.1.1.103" evidence="5"/>
<dbReference type="SUPFAM" id="SSF53335">
    <property type="entry name" value="S-adenosyl-L-methionine-dependent methyltransferases"/>
    <property type="match status" value="2"/>
</dbReference>
<comment type="catalytic activity">
    <reaction evidence="6">
        <text>N,N-dimethylethanolamine phosphate + S-adenosyl-L-methionine = phosphocholine + S-adenosyl-L-homocysteine + H(+)</text>
        <dbReference type="Rhea" id="RHEA:25325"/>
        <dbReference type="ChEBI" id="CHEBI:15378"/>
        <dbReference type="ChEBI" id="CHEBI:57856"/>
        <dbReference type="ChEBI" id="CHEBI:58641"/>
        <dbReference type="ChEBI" id="CHEBI:59789"/>
        <dbReference type="ChEBI" id="CHEBI:295975"/>
        <dbReference type="EC" id="2.1.1.103"/>
    </reaction>
    <physiologicalReaction direction="left-to-right" evidence="6">
        <dbReference type="Rhea" id="RHEA:25326"/>
    </physiologicalReaction>
</comment>
<dbReference type="EMBL" id="NEDP02005590">
    <property type="protein sequence ID" value="OWF37356.1"/>
    <property type="molecule type" value="Genomic_DNA"/>
</dbReference>
<evidence type="ECO:0000256" key="3">
    <source>
        <dbReference type="ARBA" id="ARBA00022603"/>
    </source>
</evidence>
<dbReference type="PANTHER" id="PTHR44307:SF2">
    <property type="entry name" value="PHOSPHOETHANOLAMINE METHYLTRANSFERASE ISOFORM X1"/>
    <property type="match status" value="1"/>
</dbReference>
<dbReference type="InterPro" id="IPR025714">
    <property type="entry name" value="Methyltranfer_dom"/>
</dbReference>
<organism evidence="9 10">
    <name type="scientific">Mizuhopecten yessoensis</name>
    <name type="common">Japanese scallop</name>
    <name type="synonym">Patinopecten yessoensis</name>
    <dbReference type="NCBI Taxonomy" id="6573"/>
    <lineage>
        <taxon>Eukaryota</taxon>
        <taxon>Metazoa</taxon>
        <taxon>Spiralia</taxon>
        <taxon>Lophotrochozoa</taxon>
        <taxon>Mollusca</taxon>
        <taxon>Bivalvia</taxon>
        <taxon>Autobranchia</taxon>
        <taxon>Pteriomorphia</taxon>
        <taxon>Pectinida</taxon>
        <taxon>Pectinoidea</taxon>
        <taxon>Pectinidae</taxon>
        <taxon>Mizuhopecten</taxon>
    </lineage>
</organism>